<evidence type="ECO:0000313" key="2">
    <source>
        <dbReference type="Proteomes" id="UP000283700"/>
    </source>
</evidence>
<dbReference type="Proteomes" id="UP000283700">
    <property type="component" value="Unassembled WGS sequence"/>
</dbReference>
<evidence type="ECO:0000313" key="1">
    <source>
        <dbReference type="EMBL" id="RHN11864.1"/>
    </source>
</evidence>
<name>A0A415U1G1_9FIRM</name>
<proteinExistence type="predicted"/>
<dbReference type="EMBL" id="QRQO01000031">
    <property type="protein sequence ID" value="RHN11864.1"/>
    <property type="molecule type" value="Genomic_DNA"/>
</dbReference>
<protein>
    <submittedName>
        <fullName evidence="1">Uncharacterized protein</fullName>
    </submittedName>
</protein>
<reference evidence="1 2" key="1">
    <citation type="submission" date="2018-08" db="EMBL/GenBank/DDBJ databases">
        <title>A genome reference for cultivated species of the human gut microbiota.</title>
        <authorList>
            <person name="Zou Y."/>
            <person name="Xue W."/>
            <person name="Luo G."/>
        </authorList>
    </citation>
    <scope>NUCLEOTIDE SEQUENCE [LARGE SCALE GENOMIC DNA]</scope>
    <source>
        <strain evidence="1 2">AF31-17AC</strain>
    </source>
</reference>
<sequence length="72" mass="8237">MNSLLNIPVVMISLKMMMTKNQCLQSLIYMQTILNWGLKQSTIHQIDTVISIKSFIINTRPATESAGERRKI</sequence>
<organism evidence="1 2">
    <name type="scientific">Anaerobutyricum hallii</name>
    <dbReference type="NCBI Taxonomy" id="39488"/>
    <lineage>
        <taxon>Bacteria</taxon>
        <taxon>Bacillati</taxon>
        <taxon>Bacillota</taxon>
        <taxon>Clostridia</taxon>
        <taxon>Lachnospirales</taxon>
        <taxon>Lachnospiraceae</taxon>
        <taxon>Anaerobutyricum</taxon>
    </lineage>
</organism>
<dbReference type="AlphaFoldDB" id="A0A415U1G1"/>
<gene>
    <name evidence="1" type="ORF">DWZ29_10970</name>
</gene>
<comment type="caution">
    <text evidence="1">The sequence shown here is derived from an EMBL/GenBank/DDBJ whole genome shotgun (WGS) entry which is preliminary data.</text>
</comment>
<accession>A0A415U1G1</accession>